<feature type="compositionally biased region" description="Low complexity" evidence="1">
    <location>
        <begin position="32"/>
        <end position="48"/>
    </location>
</feature>
<evidence type="ECO:0000256" key="1">
    <source>
        <dbReference type="SAM" id="MobiDB-lite"/>
    </source>
</evidence>
<feature type="chain" id="PRO_5045170850" evidence="2">
    <location>
        <begin position="27"/>
        <end position="138"/>
    </location>
</feature>
<evidence type="ECO:0000313" key="4">
    <source>
        <dbReference type="Proteomes" id="UP001519311"/>
    </source>
</evidence>
<name>A0ABS4V7W2_9ACTN</name>
<organism evidence="3 4">
    <name type="scientific">Streptomyces clavifer</name>
    <dbReference type="NCBI Taxonomy" id="68188"/>
    <lineage>
        <taxon>Bacteria</taxon>
        <taxon>Bacillati</taxon>
        <taxon>Actinomycetota</taxon>
        <taxon>Actinomycetes</taxon>
        <taxon>Kitasatosporales</taxon>
        <taxon>Streptomycetaceae</taxon>
        <taxon>Streptomyces</taxon>
    </lineage>
</organism>
<dbReference type="Proteomes" id="UP001519311">
    <property type="component" value="Unassembled WGS sequence"/>
</dbReference>
<keyword evidence="4" id="KW-1185">Reference proteome</keyword>
<protein>
    <submittedName>
        <fullName evidence="3">Osmotically-inducible protein OsmY</fullName>
    </submittedName>
</protein>
<feature type="region of interest" description="Disordered" evidence="1">
    <location>
        <begin position="29"/>
        <end position="48"/>
    </location>
</feature>
<dbReference type="PROSITE" id="PS51257">
    <property type="entry name" value="PROKAR_LIPOPROTEIN"/>
    <property type="match status" value="1"/>
</dbReference>
<accession>A0ABS4V7W2</accession>
<dbReference type="EMBL" id="JAGINS010000001">
    <property type="protein sequence ID" value="MBP2359997.1"/>
    <property type="molecule type" value="Genomic_DNA"/>
</dbReference>
<evidence type="ECO:0000313" key="3">
    <source>
        <dbReference type="EMBL" id="MBP2359997.1"/>
    </source>
</evidence>
<gene>
    <name evidence="3" type="ORF">JOF59_002397</name>
</gene>
<comment type="caution">
    <text evidence="3">The sequence shown here is derived from an EMBL/GenBank/DDBJ whole genome shotgun (WGS) entry which is preliminary data.</text>
</comment>
<sequence length="138" mass="14360">MKKSTRTATLLACVTGALVLSGCAGAQDHGSARAPATAGPTATTTVAPADAARVAERYKQHGGAREVYGIQKGTGPGGVPLLTVWTHDANDSAQAFERLKGSVTGFLEREEELSLSRGYLLDVFGPDGSLQHRLDARP</sequence>
<keyword evidence="2" id="KW-0732">Signal</keyword>
<feature type="signal peptide" evidence="2">
    <location>
        <begin position="1"/>
        <end position="26"/>
    </location>
</feature>
<reference evidence="3 4" key="1">
    <citation type="submission" date="2021-03" db="EMBL/GenBank/DDBJ databases">
        <title>Sequencing the genomes of 1000 actinobacteria strains.</title>
        <authorList>
            <person name="Klenk H.-P."/>
        </authorList>
    </citation>
    <scope>NUCLEOTIDE SEQUENCE [LARGE SCALE GENOMIC DNA]</scope>
    <source>
        <strain evidence="3 4">DSM 40843</strain>
    </source>
</reference>
<dbReference type="GeneID" id="97343904"/>
<proteinExistence type="predicted"/>
<dbReference type="RefSeq" id="WP_124281514.1">
    <property type="nucleotide sequence ID" value="NZ_BMWJ01000019.1"/>
</dbReference>
<evidence type="ECO:0000256" key="2">
    <source>
        <dbReference type="SAM" id="SignalP"/>
    </source>
</evidence>